<reference evidence="2" key="2">
    <citation type="submission" date="2020-08" db="EMBL/GenBank/DDBJ databases">
        <title>Plant Genome Project.</title>
        <authorList>
            <person name="Zhang R.-G."/>
        </authorList>
    </citation>
    <scope>NUCLEOTIDE SEQUENCE</scope>
    <source>
        <strain evidence="2">Huo1</strain>
        <tissue evidence="2">Leaf</tissue>
    </source>
</reference>
<sequence length="91" mass="9621">MIWDAIISLRIQNSDSHSVRTCYACTNTVEGYHSGGAGWPVEGYHSGGAGWRVGNTRGRRGRDGDTARRHTGGAADTAAGCGDGEKVEAER</sequence>
<protein>
    <submittedName>
        <fullName evidence="2">Uncharacterized protein</fullName>
    </submittedName>
</protein>
<comment type="caution">
    <text evidence="2">The sequence shown here is derived from an EMBL/GenBank/DDBJ whole genome shotgun (WGS) entry which is preliminary data.</text>
</comment>
<evidence type="ECO:0000256" key="1">
    <source>
        <dbReference type="SAM" id="MobiDB-lite"/>
    </source>
</evidence>
<gene>
    <name evidence="2" type="ORF">SASPL_137695</name>
</gene>
<dbReference type="Proteomes" id="UP000298416">
    <property type="component" value="Unassembled WGS sequence"/>
</dbReference>
<organism evidence="2">
    <name type="scientific">Salvia splendens</name>
    <name type="common">Scarlet sage</name>
    <dbReference type="NCBI Taxonomy" id="180675"/>
    <lineage>
        <taxon>Eukaryota</taxon>
        <taxon>Viridiplantae</taxon>
        <taxon>Streptophyta</taxon>
        <taxon>Embryophyta</taxon>
        <taxon>Tracheophyta</taxon>
        <taxon>Spermatophyta</taxon>
        <taxon>Magnoliopsida</taxon>
        <taxon>eudicotyledons</taxon>
        <taxon>Gunneridae</taxon>
        <taxon>Pentapetalae</taxon>
        <taxon>asterids</taxon>
        <taxon>lamiids</taxon>
        <taxon>Lamiales</taxon>
        <taxon>Lamiaceae</taxon>
        <taxon>Nepetoideae</taxon>
        <taxon>Mentheae</taxon>
        <taxon>Salviinae</taxon>
        <taxon>Salvia</taxon>
        <taxon>Salvia subgen. Calosphace</taxon>
        <taxon>core Calosphace</taxon>
    </lineage>
</organism>
<evidence type="ECO:0000313" key="3">
    <source>
        <dbReference type="Proteomes" id="UP000298416"/>
    </source>
</evidence>
<dbReference type="AlphaFoldDB" id="A0A8X8WTU2"/>
<feature type="region of interest" description="Disordered" evidence="1">
    <location>
        <begin position="51"/>
        <end position="91"/>
    </location>
</feature>
<proteinExistence type="predicted"/>
<reference evidence="2" key="1">
    <citation type="submission" date="2018-01" db="EMBL/GenBank/DDBJ databases">
        <authorList>
            <person name="Mao J.F."/>
        </authorList>
    </citation>
    <scope>NUCLEOTIDE SEQUENCE</scope>
    <source>
        <strain evidence="2">Huo1</strain>
        <tissue evidence="2">Leaf</tissue>
    </source>
</reference>
<dbReference type="EMBL" id="PNBA02000014">
    <property type="protein sequence ID" value="KAG6400851.1"/>
    <property type="molecule type" value="Genomic_DNA"/>
</dbReference>
<evidence type="ECO:0000313" key="2">
    <source>
        <dbReference type="EMBL" id="KAG6400851.1"/>
    </source>
</evidence>
<keyword evidence="3" id="KW-1185">Reference proteome</keyword>
<name>A0A8X8WTU2_SALSN</name>
<accession>A0A8X8WTU2</accession>